<evidence type="ECO:0000313" key="4">
    <source>
        <dbReference type="RefSeq" id="XP_021861124.2"/>
    </source>
</evidence>
<dbReference type="Pfam" id="PF13041">
    <property type="entry name" value="PPR_2"/>
    <property type="match status" value="3"/>
</dbReference>
<evidence type="ECO:0000256" key="1">
    <source>
        <dbReference type="ARBA" id="ARBA00022737"/>
    </source>
</evidence>
<dbReference type="Proteomes" id="UP000813463">
    <property type="component" value="Chromosome 5"/>
</dbReference>
<feature type="repeat" description="PPR" evidence="2">
    <location>
        <begin position="542"/>
        <end position="572"/>
    </location>
</feature>
<evidence type="ECO:0000313" key="9">
    <source>
        <dbReference type="RefSeq" id="XP_056685049.1"/>
    </source>
</evidence>
<sequence length="690" mass="75679">MGSHIAPLASKLKHLSLSTSHYISLLESYTNVRSLPLSKKKNVRSLPKIKQLHAQIITTGIFPLSSPKLVTLFSNLASSYALCGHVAYARKLFDELRQPKLFLYNAIIRMHSQSGSPFEVLKLFVDMLSSGYLLPDRFTYPFVIKACGDLSLLKSGVILHGKVVTGGFSSNVFVLNSILAMYMSCGAVEMVKRAFYVSGGRDMVSWATMISGFVKNGCPNDALLIFDEMIDSGAQLNRSAVLSVLSACGDLKDLSFGIKVHGIVVEKGLKDDICICNALINMYARCGRMDEAKQVFNKIKERDVVTWTTLMQGYISNGNAKYALEFCWLMHLEGVVPNSVTVATLLQASGSLQAVKQGRCLHACVVRQNLLRDAIIETALIDMYAKCNHIRDCFLVFTQSSQKRVASWNAMISAYTHNGLASDAIDCFKQMLHEAVGPDAITISGLLCAYADLVNGRQSFSVHGCLIKSGFLSDIEVVRGLIDIYSKCGKLEYSQKLFNEVSLLCRDITLWSALIGGYGAHGHGETAVLLFKRMVQSGAKPNEITFTCVLDACSHAGLVDEGLELFKLMVTTCQANPSMYHYTCMVDLLGRAGRLQEAYELIKTMPFTPNHAVWGSLMGACAVHQNVELGEIAAKILVNIEPENTSNYVLLANIYASAGRWEDAENLRLMIDNVGSGKKPGHSFIEAKVT</sequence>
<evidence type="ECO:0000256" key="2">
    <source>
        <dbReference type="PROSITE-ProRule" id="PRU00708"/>
    </source>
</evidence>
<feature type="repeat" description="PPR" evidence="2">
    <location>
        <begin position="507"/>
        <end position="541"/>
    </location>
</feature>
<dbReference type="InterPro" id="IPR011990">
    <property type="entry name" value="TPR-like_helical_dom_sf"/>
</dbReference>
<feature type="repeat" description="PPR" evidence="2">
    <location>
        <begin position="404"/>
        <end position="438"/>
    </location>
</feature>
<keyword evidence="1" id="KW-0677">Repeat</keyword>
<dbReference type="RefSeq" id="XP_056685047.1">
    <property type="nucleotide sequence ID" value="XM_056829069.1"/>
</dbReference>
<name>A0A9R0J724_SPIOL</name>
<feature type="repeat" description="PPR" evidence="2">
    <location>
        <begin position="202"/>
        <end position="236"/>
    </location>
</feature>
<dbReference type="InterPro" id="IPR046848">
    <property type="entry name" value="E_motif"/>
</dbReference>
<accession>A0A9R0J724</accession>
<evidence type="ECO:0000313" key="6">
    <source>
        <dbReference type="RefSeq" id="XP_056685046.1"/>
    </source>
</evidence>
<dbReference type="AlphaFoldDB" id="A0A9R0J724"/>
<keyword evidence="3" id="KW-1185">Reference proteome</keyword>
<dbReference type="InterPro" id="IPR002885">
    <property type="entry name" value="PPR_rpt"/>
</dbReference>
<dbReference type="RefSeq" id="XP_056685048.1">
    <property type="nucleotide sequence ID" value="XM_056829070.1"/>
</dbReference>
<dbReference type="InterPro" id="IPR046960">
    <property type="entry name" value="PPR_At4g14850-like_plant"/>
</dbReference>
<feature type="repeat" description="PPR" evidence="2">
    <location>
        <begin position="272"/>
        <end position="306"/>
    </location>
</feature>
<dbReference type="PANTHER" id="PTHR24015">
    <property type="entry name" value="OS07G0578800 PROTEIN-RELATED"/>
    <property type="match status" value="1"/>
</dbReference>
<dbReference type="PANTHER" id="PTHR24015:SF1992">
    <property type="entry name" value="PENTATRICOPEPTIDE REPEAT-CONTAINING PROTEIN"/>
    <property type="match status" value="1"/>
</dbReference>
<dbReference type="GO" id="GO:0009451">
    <property type="term" value="P:RNA modification"/>
    <property type="evidence" value="ECO:0007669"/>
    <property type="project" value="InterPro"/>
</dbReference>
<feature type="repeat" description="PPR" evidence="2">
    <location>
        <begin position="100"/>
        <end position="134"/>
    </location>
</feature>
<evidence type="ECO:0000313" key="7">
    <source>
        <dbReference type="RefSeq" id="XP_056685047.1"/>
    </source>
</evidence>
<dbReference type="Pfam" id="PF20431">
    <property type="entry name" value="E_motif"/>
    <property type="match status" value="1"/>
</dbReference>
<dbReference type="Pfam" id="PF01535">
    <property type="entry name" value="PPR"/>
    <property type="match status" value="4"/>
</dbReference>
<dbReference type="GO" id="GO:0003723">
    <property type="term" value="F:RNA binding"/>
    <property type="evidence" value="ECO:0007669"/>
    <property type="project" value="InterPro"/>
</dbReference>
<proteinExistence type="predicted"/>
<dbReference type="RefSeq" id="XP_056685046.1">
    <property type="nucleotide sequence ID" value="XM_056829068.1"/>
</dbReference>
<dbReference type="RefSeq" id="XP_021861124.2">
    <property type="nucleotide sequence ID" value="XM_022005432.2"/>
</dbReference>
<dbReference type="SUPFAM" id="SSF48452">
    <property type="entry name" value="TPR-like"/>
    <property type="match status" value="1"/>
</dbReference>
<dbReference type="PROSITE" id="PS51375">
    <property type="entry name" value="PPR"/>
    <property type="match status" value="6"/>
</dbReference>
<evidence type="ECO:0000313" key="8">
    <source>
        <dbReference type="RefSeq" id="XP_056685048.1"/>
    </source>
</evidence>
<protein>
    <submittedName>
        <fullName evidence="4 5">Pentatricopeptide repeat-containing protein At5g39350</fullName>
    </submittedName>
</protein>
<dbReference type="GeneID" id="110800141"/>
<dbReference type="RefSeq" id="XP_056685045.1">
    <property type="nucleotide sequence ID" value="XM_056829067.1"/>
</dbReference>
<dbReference type="NCBIfam" id="TIGR00756">
    <property type="entry name" value="PPR"/>
    <property type="match status" value="7"/>
</dbReference>
<dbReference type="Gene3D" id="1.25.40.10">
    <property type="entry name" value="Tetratricopeptide repeat domain"/>
    <property type="match status" value="4"/>
</dbReference>
<evidence type="ECO:0000313" key="3">
    <source>
        <dbReference type="Proteomes" id="UP000813463"/>
    </source>
</evidence>
<reference evidence="3" key="1">
    <citation type="journal article" date="2021" name="Nat. Commun.">
        <title>Genomic analyses provide insights into spinach domestication and the genetic basis of agronomic traits.</title>
        <authorList>
            <person name="Cai X."/>
            <person name="Sun X."/>
            <person name="Xu C."/>
            <person name="Sun H."/>
            <person name="Wang X."/>
            <person name="Ge C."/>
            <person name="Zhang Z."/>
            <person name="Wang Q."/>
            <person name="Fei Z."/>
            <person name="Jiao C."/>
            <person name="Wang Q."/>
        </authorList>
    </citation>
    <scope>NUCLEOTIDE SEQUENCE [LARGE SCALE GENOMIC DNA]</scope>
    <source>
        <strain evidence="3">cv. Varoflay</strain>
    </source>
</reference>
<organism evidence="3 4">
    <name type="scientific">Spinacia oleracea</name>
    <name type="common">Spinach</name>
    <dbReference type="NCBI Taxonomy" id="3562"/>
    <lineage>
        <taxon>Eukaryota</taxon>
        <taxon>Viridiplantae</taxon>
        <taxon>Streptophyta</taxon>
        <taxon>Embryophyta</taxon>
        <taxon>Tracheophyta</taxon>
        <taxon>Spermatophyta</taxon>
        <taxon>Magnoliopsida</taxon>
        <taxon>eudicotyledons</taxon>
        <taxon>Gunneridae</taxon>
        <taxon>Pentapetalae</taxon>
        <taxon>Caryophyllales</taxon>
        <taxon>Chenopodiaceae</taxon>
        <taxon>Chenopodioideae</taxon>
        <taxon>Anserineae</taxon>
        <taxon>Spinacia</taxon>
    </lineage>
</organism>
<gene>
    <name evidence="4 5 6 7 8 9" type="primary">LOC110800141</name>
</gene>
<evidence type="ECO:0000313" key="5">
    <source>
        <dbReference type="RefSeq" id="XP_056685045.1"/>
    </source>
</evidence>
<dbReference type="KEGG" id="soe:110800141"/>
<dbReference type="RefSeq" id="XP_056685049.1">
    <property type="nucleotide sequence ID" value="XM_056829071.1"/>
</dbReference>
<reference evidence="4 5" key="2">
    <citation type="submission" date="2025-05" db="UniProtKB">
        <authorList>
            <consortium name="RefSeq"/>
        </authorList>
    </citation>
    <scope>IDENTIFICATION</scope>
    <source>
        <tissue evidence="4 5">Leaf</tissue>
    </source>
</reference>